<name>A0A158ESB7_CABSO</name>
<proteinExistence type="predicted"/>
<dbReference type="PANTHER" id="PTHR22674:SF6">
    <property type="entry name" value="NTPASE KAP FAMILY P-LOOP DOMAIN-CONTAINING PROTEIN 1"/>
    <property type="match status" value="1"/>
</dbReference>
<dbReference type="AlphaFoldDB" id="A0A158ESB7"/>
<organism evidence="2 3">
    <name type="scientific">Caballeronia sordidicola</name>
    <name type="common">Burkholderia sordidicola</name>
    <dbReference type="NCBI Taxonomy" id="196367"/>
    <lineage>
        <taxon>Bacteria</taxon>
        <taxon>Pseudomonadati</taxon>
        <taxon>Pseudomonadota</taxon>
        <taxon>Betaproteobacteria</taxon>
        <taxon>Burkholderiales</taxon>
        <taxon>Burkholderiaceae</taxon>
        <taxon>Caballeronia</taxon>
    </lineage>
</organism>
<protein>
    <submittedName>
        <fullName evidence="2">KAP family P-loop domain protein</fullName>
    </submittedName>
</protein>
<dbReference type="InterPro" id="IPR052754">
    <property type="entry name" value="NTPase_KAP_P-loop"/>
</dbReference>
<feature type="domain" description="KAP NTPase" evidence="1">
    <location>
        <begin position="14"/>
        <end position="392"/>
    </location>
</feature>
<evidence type="ECO:0000313" key="3">
    <source>
        <dbReference type="Proteomes" id="UP000054893"/>
    </source>
</evidence>
<dbReference type="Proteomes" id="UP000054893">
    <property type="component" value="Unassembled WGS sequence"/>
</dbReference>
<dbReference type="Gene3D" id="3.40.50.300">
    <property type="entry name" value="P-loop containing nucleotide triphosphate hydrolases"/>
    <property type="match status" value="1"/>
</dbReference>
<dbReference type="EMBL" id="FCOC02000001">
    <property type="protein sequence ID" value="SAL09540.1"/>
    <property type="molecule type" value="Genomic_DNA"/>
</dbReference>
<gene>
    <name evidence="2" type="ORF">AWB64_00160</name>
</gene>
<dbReference type="InterPro" id="IPR011646">
    <property type="entry name" value="KAP_P-loop"/>
</dbReference>
<evidence type="ECO:0000313" key="2">
    <source>
        <dbReference type="EMBL" id="SAL09540.1"/>
    </source>
</evidence>
<dbReference type="PANTHER" id="PTHR22674">
    <property type="entry name" value="NTPASE, KAP FAMILY P-LOOP DOMAIN-CONTAINING 1"/>
    <property type="match status" value="1"/>
</dbReference>
<dbReference type="OrthoDB" id="88903at2"/>
<dbReference type="RefSeq" id="WP_060816719.1">
    <property type="nucleotide sequence ID" value="NZ_FCOC02000001.1"/>
</dbReference>
<evidence type="ECO:0000259" key="1">
    <source>
        <dbReference type="Pfam" id="PF07693"/>
    </source>
</evidence>
<dbReference type="InterPro" id="IPR027417">
    <property type="entry name" value="P-loop_NTPase"/>
</dbReference>
<dbReference type="SUPFAM" id="SSF52540">
    <property type="entry name" value="P-loop containing nucleoside triphosphate hydrolases"/>
    <property type="match status" value="1"/>
</dbReference>
<reference evidence="2 3" key="1">
    <citation type="submission" date="2016-01" db="EMBL/GenBank/DDBJ databases">
        <authorList>
            <person name="Oliw E.H."/>
        </authorList>
    </citation>
    <scope>NUCLEOTIDE SEQUENCE [LARGE SCALE GENOMIC DNA]</scope>
    <source>
        <strain evidence="2">LMG 22029</strain>
    </source>
</reference>
<accession>A0A158ESB7</accession>
<sequence length="631" mass="69605">MWTDNETAQDFLNFNGIAKTVAEIIRQAHARPVSIGVSGAWGVGKSSMIKLIRKELSEEQDKAPKTTDGDQQANDFIFVEFNAWLYQGYDDARAALIEVVASTLAAEAERRKTAVDKAKDLLARVNWFRAMKLATGSAASIALGLPPPGFLGELWGIGKNLIAGQFDKDDLGEVKTAAEDGEKTVTGLLKPKKVSSPPKEIEALRSNFEDVLKDMGVTLVVLIDDLDRCLPETTISTLEAIRLLLFLEHTAFVIAADDEMIKHAVKRHFQGVDDDLVVNYFDKLIQVPIRVPPLGTQEVRAYMMMLFVENSGLELEERERIRSAVCAQLGLTWQGKRVDLRFIRSLNDKLPDELIARLDVADRLAPLMTSATGIAGNPRLIKRFLNALSIRMSMSRAQGVGVDESELAKVLLFERCGNPKAYLDLIKAVTESDDGKPAFLLDWEQKSMAGETVDRRPPWDDSFITEWLRLPPQLGGADLRGALYVSREHAPLITPEDRLSAEAADLLEALLEHPEMAGSIRDRLVALPRSETSVIMDRLLGRARQEQEWGAPPILDACMAVAAADAPQGARLSGFLKERPAAQIKASIVPKIADEQWSKTVFDAWNDDDDVAKPVKNAIKARRGSGNVAIK</sequence>
<dbReference type="Pfam" id="PF07693">
    <property type="entry name" value="KAP_NTPase"/>
    <property type="match status" value="1"/>
</dbReference>